<dbReference type="EMBL" id="VSSQ01000715">
    <property type="protein sequence ID" value="MPM00209.1"/>
    <property type="molecule type" value="Genomic_DNA"/>
</dbReference>
<protein>
    <recommendedName>
        <fullName evidence="1">Transposase DDE domain-containing protein</fullName>
    </recommendedName>
</protein>
<dbReference type="AlphaFoldDB" id="A0A644W9F1"/>
<name>A0A644W9F1_9ZZZZ</name>
<organism evidence="2">
    <name type="scientific">bioreactor metagenome</name>
    <dbReference type="NCBI Taxonomy" id="1076179"/>
    <lineage>
        <taxon>unclassified sequences</taxon>
        <taxon>metagenomes</taxon>
        <taxon>ecological metagenomes</taxon>
    </lineage>
</organism>
<feature type="domain" description="Transposase DDE" evidence="1">
    <location>
        <begin position="22"/>
        <end position="86"/>
    </location>
</feature>
<dbReference type="InterPro" id="IPR025668">
    <property type="entry name" value="Tnp_DDE_dom"/>
</dbReference>
<accession>A0A644W9F1</accession>
<reference evidence="2" key="1">
    <citation type="submission" date="2019-08" db="EMBL/GenBank/DDBJ databases">
        <authorList>
            <person name="Kucharzyk K."/>
            <person name="Murdoch R.W."/>
            <person name="Higgins S."/>
            <person name="Loffler F."/>
        </authorList>
    </citation>
    <scope>NUCLEOTIDE SEQUENCE</scope>
</reference>
<evidence type="ECO:0000259" key="1">
    <source>
        <dbReference type="Pfam" id="PF13737"/>
    </source>
</evidence>
<dbReference type="Pfam" id="PF13737">
    <property type="entry name" value="DDE_Tnp_1_5"/>
    <property type="match status" value="1"/>
</dbReference>
<evidence type="ECO:0000313" key="2">
    <source>
        <dbReference type="EMBL" id="MPM00209.1"/>
    </source>
</evidence>
<comment type="caution">
    <text evidence="2">The sequence shown here is derived from an EMBL/GenBank/DDBJ whole genome shotgun (WGS) entry which is preliminary data.</text>
</comment>
<proteinExistence type="predicted"/>
<sequence>MACGACWQDGPACGFLGRGDPVCLSVKVLFKLPLRQAVGMVRALLKLAGLDWPVPDYTTLCRRQKTLAVQIPYRRADGPLHLLVDIEPVSATGSSEPARGIKFLGE</sequence>
<gene>
    <name evidence="2" type="ORF">SDC9_46432</name>
</gene>